<feature type="region of interest" description="Disordered" evidence="1">
    <location>
        <begin position="1"/>
        <end position="20"/>
    </location>
</feature>
<comment type="caution">
    <text evidence="2">The sequence shown here is derived from an EMBL/GenBank/DDBJ whole genome shotgun (WGS) entry which is preliminary data.</text>
</comment>
<protein>
    <submittedName>
        <fullName evidence="2">Uncharacterized protein</fullName>
    </submittedName>
</protein>
<dbReference type="AlphaFoldDB" id="A0A4Y7TW70"/>
<dbReference type="EMBL" id="QPFP01000003">
    <property type="protein sequence ID" value="TEB37819.1"/>
    <property type="molecule type" value="Genomic_DNA"/>
</dbReference>
<evidence type="ECO:0000256" key="1">
    <source>
        <dbReference type="SAM" id="MobiDB-lite"/>
    </source>
</evidence>
<gene>
    <name evidence="2" type="ORF">FA13DRAFT_708554</name>
</gene>
<evidence type="ECO:0000313" key="3">
    <source>
        <dbReference type="Proteomes" id="UP000298030"/>
    </source>
</evidence>
<feature type="region of interest" description="Disordered" evidence="1">
    <location>
        <begin position="89"/>
        <end position="137"/>
    </location>
</feature>
<organism evidence="2 3">
    <name type="scientific">Coprinellus micaceus</name>
    <name type="common">Glistening ink-cap mushroom</name>
    <name type="synonym">Coprinus micaceus</name>
    <dbReference type="NCBI Taxonomy" id="71717"/>
    <lineage>
        <taxon>Eukaryota</taxon>
        <taxon>Fungi</taxon>
        <taxon>Dikarya</taxon>
        <taxon>Basidiomycota</taxon>
        <taxon>Agaricomycotina</taxon>
        <taxon>Agaricomycetes</taxon>
        <taxon>Agaricomycetidae</taxon>
        <taxon>Agaricales</taxon>
        <taxon>Agaricineae</taxon>
        <taxon>Psathyrellaceae</taxon>
        <taxon>Coprinellus</taxon>
    </lineage>
</organism>
<evidence type="ECO:0000313" key="2">
    <source>
        <dbReference type="EMBL" id="TEB37819.1"/>
    </source>
</evidence>
<keyword evidence="3" id="KW-1185">Reference proteome</keyword>
<dbReference type="Proteomes" id="UP000298030">
    <property type="component" value="Unassembled WGS sequence"/>
</dbReference>
<reference evidence="2 3" key="1">
    <citation type="journal article" date="2019" name="Nat. Ecol. Evol.">
        <title>Megaphylogeny resolves global patterns of mushroom evolution.</title>
        <authorList>
            <person name="Varga T."/>
            <person name="Krizsan K."/>
            <person name="Foldi C."/>
            <person name="Dima B."/>
            <person name="Sanchez-Garcia M."/>
            <person name="Sanchez-Ramirez S."/>
            <person name="Szollosi G.J."/>
            <person name="Szarkandi J.G."/>
            <person name="Papp V."/>
            <person name="Albert L."/>
            <person name="Andreopoulos W."/>
            <person name="Angelini C."/>
            <person name="Antonin V."/>
            <person name="Barry K.W."/>
            <person name="Bougher N.L."/>
            <person name="Buchanan P."/>
            <person name="Buyck B."/>
            <person name="Bense V."/>
            <person name="Catcheside P."/>
            <person name="Chovatia M."/>
            <person name="Cooper J."/>
            <person name="Damon W."/>
            <person name="Desjardin D."/>
            <person name="Finy P."/>
            <person name="Geml J."/>
            <person name="Haridas S."/>
            <person name="Hughes K."/>
            <person name="Justo A."/>
            <person name="Karasinski D."/>
            <person name="Kautmanova I."/>
            <person name="Kiss B."/>
            <person name="Kocsube S."/>
            <person name="Kotiranta H."/>
            <person name="LaButti K.M."/>
            <person name="Lechner B.E."/>
            <person name="Liimatainen K."/>
            <person name="Lipzen A."/>
            <person name="Lukacs Z."/>
            <person name="Mihaltcheva S."/>
            <person name="Morgado L.N."/>
            <person name="Niskanen T."/>
            <person name="Noordeloos M.E."/>
            <person name="Ohm R.A."/>
            <person name="Ortiz-Santana B."/>
            <person name="Ovrebo C."/>
            <person name="Racz N."/>
            <person name="Riley R."/>
            <person name="Savchenko A."/>
            <person name="Shiryaev A."/>
            <person name="Soop K."/>
            <person name="Spirin V."/>
            <person name="Szebenyi C."/>
            <person name="Tomsovsky M."/>
            <person name="Tulloss R.E."/>
            <person name="Uehling J."/>
            <person name="Grigoriev I.V."/>
            <person name="Vagvolgyi C."/>
            <person name="Papp T."/>
            <person name="Martin F.M."/>
            <person name="Miettinen O."/>
            <person name="Hibbett D.S."/>
            <person name="Nagy L.G."/>
        </authorList>
    </citation>
    <scope>NUCLEOTIDE SEQUENCE [LARGE SCALE GENOMIC DNA]</scope>
    <source>
        <strain evidence="2 3">FP101781</strain>
    </source>
</reference>
<feature type="compositionally biased region" description="Low complexity" evidence="1">
    <location>
        <begin position="114"/>
        <end position="130"/>
    </location>
</feature>
<proteinExistence type="predicted"/>
<name>A0A4Y7TW70_COPMI</name>
<feature type="compositionally biased region" description="Basic and acidic residues" evidence="1">
    <location>
        <begin position="7"/>
        <end position="16"/>
    </location>
</feature>
<accession>A0A4Y7TW70</accession>
<sequence length="217" mass="23909">MFMPDGTPRELTDKTRNLMGGWDDDKADKALQPKLMLFHSRTQKRSAVSRIASSWGKACRVLFEDYHEWVCKIREEKDTLVDEYMERRAGEQEGGANENPSDGREGSIAPSVGESVPTTPSGPTTPSASEESSDAHQESIFAPLLKQSPTHYDDVLHFFDKAINALGGTNPEPEDVQEIPLVPKGTNGKRRLSVARERPAKSSKLEGGRSSRVDPSA</sequence>
<feature type="compositionally biased region" description="Basic and acidic residues" evidence="1">
    <location>
        <begin position="194"/>
        <end position="217"/>
    </location>
</feature>
<feature type="region of interest" description="Disordered" evidence="1">
    <location>
        <begin position="165"/>
        <end position="217"/>
    </location>
</feature>